<dbReference type="Pfam" id="PF01381">
    <property type="entry name" value="HTH_3"/>
    <property type="match status" value="1"/>
</dbReference>
<evidence type="ECO:0000313" key="2">
    <source>
        <dbReference type="EMBL" id="RLL06018.1"/>
    </source>
</evidence>
<dbReference type="InterPro" id="IPR010982">
    <property type="entry name" value="Lambda_DNA-bd_dom_sf"/>
</dbReference>
<dbReference type="InterPro" id="IPR001387">
    <property type="entry name" value="Cro/C1-type_HTH"/>
</dbReference>
<evidence type="ECO:0000313" key="3">
    <source>
        <dbReference type="Proteomes" id="UP000276301"/>
    </source>
</evidence>
<dbReference type="Proteomes" id="UP000276301">
    <property type="component" value="Unassembled WGS sequence"/>
</dbReference>
<dbReference type="GO" id="GO:0003677">
    <property type="term" value="F:DNA binding"/>
    <property type="evidence" value="ECO:0007669"/>
    <property type="project" value="InterPro"/>
</dbReference>
<dbReference type="SUPFAM" id="SSF47413">
    <property type="entry name" value="lambda repressor-like DNA-binding domains"/>
    <property type="match status" value="1"/>
</dbReference>
<dbReference type="CDD" id="cd00093">
    <property type="entry name" value="HTH_XRE"/>
    <property type="match status" value="1"/>
</dbReference>
<dbReference type="AlphaFoldDB" id="A0A498CV98"/>
<gene>
    <name evidence="2" type="ORF">D4A47_14050</name>
</gene>
<comment type="caution">
    <text evidence="2">The sequence shown here is derived from an EMBL/GenBank/DDBJ whole genome shotgun (WGS) entry which is preliminary data.</text>
</comment>
<protein>
    <submittedName>
        <fullName evidence="2">XRE family transcriptional regulator</fullName>
    </submittedName>
</protein>
<dbReference type="EMBL" id="RCHT01000076">
    <property type="protein sequence ID" value="RLL06018.1"/>
    <property type="molecule type" value="Genomic_DNA"/>
</dbReference>
<evidence type="ECO:0000259" key="1">
    <source>
        <dbReference type="PROSITE" id="PS50943"/>
    </source>
</evidence>
<reference evidence="2 3" key="1">
    <citation type="submission" date="2018-10" db="EMBL/GenBank/DDBJ databases">
        <title>Anaerotruncus faecis sp. nov., isolated from human feces.</title>
        <authorList>
            <person name="Wang Y.-J."/>
        </authorList>
    </citation>
    <scope>NUCLEOTIDE SEQUENCE [LARGE SCALE GENOMIC DNA]</scope>
    <source>
        <strain evidence="2 3">22A2-44</strain>
    </source>
</reference>
<dbReference type="PROSITE" id="PS50943">
    <property type="entry name" value="HTH_CROC1"/>
    <property type="match status" value="1"/>
</dbReference>
<dbReference type="Gene3D" id="1.10.260.40">
    <property type="entry name" value="lambda repressor-like DNA-binding domains"/>
    <property type="match status" value="1"/>
</dbReference>
<dbReference type="SMART" id="SM00530">
    <property type="entry name" value="HTH_XRE"/>
    <property type="match status" value="1"/>
</dbReference>
<name>A0A498CV98_9FIRM</name>
<organism evidence="2 3">
    <name type="scientific">Anaerotruncus massiliensis</name>
    <name type="common">ex Liu et al. 2021</name>
    <dbReference type="NCBI Taxonomy" id="2321404"/>
    <lineage>
        <taxon>Bacteria</taxon>
        <taxon>Bacillati</taxon>
        <taxon>Bacillota</taxon>
        <taxon>Clostridia</taxon>
        <taxon>Eubacteriales</taxon>
        <taxon>Oscillospiraceae</taxon>
        <taxon>Anaerotruncus</taxon>
    </lineage>
</organism>
<dbReference type="RefSeq" id="WP_121587761.1">
    <property type="nucleotide sequence ID" value="NZ_RCHT01000076.1"/>
</dbReference>
<sequence>MGRKMMKDGYVGRNIAQVRETLDWSQEKLAVKLQVEGLDASRSTVSNMENGYRNIFAHELPMICRALGCRYEDLLGPVRRSEESGE</sequence>
<accession>A0A498CV98</accession>
<feature type="domain" description="HTH cro/C1-type" evidence="1">
    <location>
        <begin position="15"/>
        <end position="74"/>
    </location>
</feature>
<keyword evidence="3" id="KW-1185">Reference proteome</keyword>
<proteinExistence type="predicted"/>